<feature type="signal peptide" evidence="4">
    <location>
        <begin position="1"/>
        <end position="18"/>
    </location>
</feature>
<dbReference type="InParanoid" id="A0A1V8TAK9"/>
<keyword evidence="3" id="KW-0378">Hydrolase</keyword>
<dbReference type="Proteomes" id="UP000192596">
    <property type="component" value="Unassembled WGS sequence"/>
</dbReference>
<evidence type="ECO:0000259" key="6">
    <source>
        <dbReference type="Pfam" id="PF17189"/>
    </source>
</evidence>
<dbReference type="PANTHER" id="PTHR11069">
    <property type="entry name" value="GLUCOSYLCERAMIDASE"/>
    <property type="match status" value="1"/>
</dbReference>
<dbReference type="InterPro" id="IPR017853">
    <property type="entry name" value="GH"/>
</dbReference>
<feature type="domain" description="Glycosyl hydrolase family 59 catalytic" evidence="5">
    <location>
        <begin position="41"/>
        <end position="350"/>
    </location>
</feature>
<evidence type="ECO:0000256" key="3">
    <source>
        <dbReference type="ARBA" id="ARBA00022801"/>
    </source>
</evidence>
<reference evidence="8" key="1">
    <citation type="submission" date="2017-03" db="EMBL/GenBank/DDBJ databases">
        <title>Genomes of endolithic fungi from Antarctica.</title>
        <authorList>
            <person name="Coleine C."/>
            <person name="Masonjones S."/>
            <person name="Stajich J.E."/>
        </authorList>
    </citation>
    <scope>NUCLEOTIDE SEQUENCE [LARGE SCALE GENOMIC DNA]</scope>
    <source>
        <strain evidence="8">CCFEE 5527</strain>
    </source>
</reference>
<organism evidence="7 8">
    <name type="scientific">Cryoendolithus antarcticus</name>
    <dbReference type="NCBI Taxonomy" id="1507870"/>
    <lineage>
        <taxon>Eukaryota</taxon>
        <taxon>Fungi</taxon>
        <taxon>Dikarya</taxon>
        <taxon>Ascomycota</taxon>
        <taxon>Pezizomycotina</taxon>
        <taxon>Dothideomycetes</taxon>
        <taxon>Dothideomycetidae</taxon>
        <taxon>Cladosporiales</taxon>
        <taxon>Cladosporiaceae</taxon>
        <taxon>Cryoendolithus</taxon>
    </lineage>
</organism>
<dbReference type="InterPro" id="IPR033452">
    <property type="entry name" value="GH30_C"/>
</dbReference>
<comment type="caution">
    <text evidence="7">The sequence shown here is derived from an EMBL/GenBank/DDBJ whole genome shotgun (WGS) entry which is preliminary data.</text>
</comment>
<gene>
    <name evidence="7" type="ORF">B0A48_06327</name>
</gene>
<dbReference type="STRING" id="1507870.A0A1V8TAK9"/>
<keyword evidence="8" id="KW-1185">Reference proteome</keyword>
<dbReference type="Pfam" id="PF02057">
    <property type="entry name" value="Glyco_hydro_59"/>
    <property type="match status" value="1"/>
</dbReference>
<dbReference type="SUPFAM" id="SSF51445">
    <property type="entry name" value="(Trans)glycosidases"/>
    <property type="match status" value="1"/>
</dbReference>
<feature type="domain" description="Glycosyl hydrolase family 30 beta sandwich" evidence="6">
    <location>
        <begin position="380"/>
        <end position="463"/>
    </location>
</feature>
<evidence type="ECO:0000256" key="1">
    <source>
        <dbReference type="ARBA" id="ARBA00005382"/>
    </source>
</evidence>
<dbReference type="AlphaFoldDB" id="A0A1V8TAK9"/>
<feature type="chain" id="PRO_5012144681" evidence="4">
    <location>
        <begin position="19"/>
        <end position="476"/>
    </location>
</feature>
<dbReference type="InterPro" id="IPR013780">
    <property type="entry name" value="Glyco_hydro_b"/>
</dbReference>
<dbReference type="EMBL" id="NAJO01000012">
    <property type="protein sequence ID" value="OQO08457.1"/>
    <property type="molecule type" value="Genomic_DNA"/>
</dbReference>
<accession>A0A1V8TAK9</accession>
<dbReference type="GO" id="GO:0004348">
    <property type="term" value="F:glucosylceramidase activity"/>
    <property type="evidence" value="ECO:0007669"/>
    <property type="project" value="InterPro"/>
</dbReference>
<evidence type="ECO:0000259" key="5">
    <source>
        <dbReference type="Pfam" id="PF02057"/>
    </source>
</evidence>
<evidence type="ECO:0000256" key="4">
    <source>
        <dbReference type="SAM" id="SignalP"/>
    </source>
</evidence>
<keyword evidence="2 4" id="KW-0732">Signal</keyword>
<comment type="similarity">
    <text evidence="1">Belongs to the glycosyl hydrolase 30 family.</text>
</comment>
<sequence>MAVRSTTIVAALAALAEANWGGGYNSGPVVSVNTQQKYQVYDGIGVSEAFQRSLVIHELDTPSQTKVLDYLFSKTKGIGMTILRNGLGSSPDQPFDLMKSIAPTAPRSNSSQLNFIPLPREDQYQVWLSYQAISRGVDTIYADAWSADGYMKTNNTENYGGYLCGVTGTNCASGDWRQSYANKIVKYIQDYEALGIKVKYVGFLNEPDLNTTYASMQSDGRQAADFIEVLYPTLKRAGLQTQIACCDGSGWEQNRERLTGIQQAGDEDKLGLVTAHGYSSKPGAPFNTSKHVWQTEWSSFDPINYKWYTKENYQSDGLTWANYVQQGFSRSNMNGFLYWWGAANTTDNQSLLFINNTSEVKVTKRLWAFAHFGSRFVRVGANRVSASVAGGDGLLNVTAFANTDGSRAVQVINNGNNTETVTLQGVQYHGKVTTVLTNEANDLTYGVARNQRGAVSAVVPGKSLLSFYIESNGHGW</sequence>
<dbReference type="SUPFAM" id="SSF51011">
    <property type="entry name" value="Glycosyl hydrolase domain"/>
    <property type="match status" value="1"/>
</dbReference>
<name>A0A1V8TAK9_9PEZI</name>
<protein>
    <submittedName>
        <fullName evidence="7">Uncharacterized protein</fullName>
    </submittedName>
</protein>
<evidence type="ECO:0000313" key="8">
    <source>
        <dbReference type="Proteomes" id="UP000192596"/>
    </source>
</evidence>
<dbReference type="Gene3D" id="3.20.20.80">
    <property type="entry name" value="Glycosidases"/>
    <property type="match status" value="1"/>
</dbReference>
<dbReference type="Gene3D" id="2.60.40.1180">
    <property type="entry name" value="Golgi alpha-mannosidase II"/>
    <property type="match status" value="1"/>
</dbReference>
<dbReference type="InterPro" id="IPR001139">
    <property type="entry name" value="Glyco_hydro_30"/>
</dbReference>
<proteinExistence type="inferred from homology"/>
<evidence type="ECO:0000256" key="2">
    <source>
        <dbReference type="ARBA" id="ARBA00022729"/>
    </source>
</evidence>
<evidence type="ECO:0000313" key="7">
    <source>
        <dbReference type="EMBL" id="OQO08457.1"/>
    </source>
</evidence>
<dbReference type="PANTHER" id="PTHR11069:SF23">
    <property type="entry name" value="LYSOSOMAL ACID GLUCOSYLCERAMIDASE"/>
    <property type="match status" value="1"/>
</dbReference>
<dbReference type="InterPro" id="IPR049161">
    <property type="entry name" value="GH59_cat"/>
</dbReference>
<dbReference type="GO" id="GO:0006680">
    <property type="term" value="P:glucosylceramide catabolic process"/>
    <property type="evidence" value="ECO:0007669"/>
    <property type="project" value="TreeGrafter"/>
</dbReference>
<dbReference type="Pfam" id="PF17189">
    <property type="entry name" value="Glyco_hydro_30C"/>
    <property type="match status" value="1"/>
</dbReference>
<dbReference type="GO" id="GO:0016020">
    <property type="term" value="C:membrane"/>
    <property type="evidence" value="ECO:0007669"/>
    <property type="project" value="GOC"/>
</dbReference>
<dbReference type="OrthoDB" id="2012278at2759"/>